<dbReference type="KEGG" id="smo:SELMODRAFT_450159"/>
<dbReference type="InParanoid" id="D8SDL1"/>
<dbReference type="GO" id="GO:0016747">
    <property type="term" value="F:acyltransferase activity, transferring groups other than amino-acyl groups"/>
    <property type="evidence" value="ECO:0000318"/>
    <property type="project" value="GO_Central"/>
</dbReference>
<dbReference type="PANTHER" id="PTHR31642:SF310">
    <property type="entry name" value="FATTY ALCOHOL:CAFFEOYL-COA ACYLTRANSFERASE"/>
    <property type="match status" value="1"/>
</dbReference>
<evidence type="ECO:0000313" key="4">
    <source>
        <dbReference type="Proteomes" id="UP000001514"/>
    </source>
</evidence>
<gene>
    <name evidence="3" type="primary">BAHDe1-1</name>
    <name evidence="3" type="ORF">SELMODRAFT_450159</name>
</gene>
<sequence>MGVEEPQQQQQQQGVKSSCCVVNTHEPILVPPAKSSSAQHKDERYFLTNLDQNLAVIMQTVYFYKGSGSSELQQAPRDPVDVVKKSLEEILVLYYPLAGRLALSRDMKLEVLCNDQGALFVEADANVSLEQFVKDSKLGQGLDANLRQFVYSVPGAKSVLDIPPLVAQVTRFQCGGFVLGLSLNHAIFDGIAAMEFVNSWSELARGVPLSVPPCLDRSSLRARNPLQIEFPHPEFLEADQPPSDQPAENSELVFKSIAFDEKKLSSLKEAILREGVLDKCSSFEAFTALVWRCRTMATSSDRLSSRQTKLLFAVDARNRLSPALPRGYVGNGILLTCALTSVEDLLQGSLSHAIELIRAAIAKIDNAYLRSVIDFFEQTRLRPSLESTLVITTWSRLAFHTTDFGWGTPLFTAPASLPEAEVALFLPHGESRKGFELVHGLPERDMKTFVSLLETSWI</sequence>
<evidence type="ECO:0000256" key="1">
    <source>
        <dbReference type="ARBA" id="ARBA00009861"/>
    </source>
</evidence>
<proteinExistence type="inferred from homology"/>
<reference evidence="3 4" key="1">
    <citation type="journal article" date="2011" name="Science">
        <title>The Selaginella genome identifies genetic changes associated with the evolution of vascular plants.</title>
        <authorList>
            <person name="Banks J.A."/>
            <person name="Nishiyama T."/>
            <person name="Hasebe M."/>
            <person name="Bowman J.L."/>
            <person name="Gribskov M."/>
            <person name="dePamphilis C."/>
            <person name="Albert V.A."/>
            <person name="Aono N."/>
            <person name="Aoyama T."/>
            <person name="Ambrose B.A."/>
            <person name="Ashton N.W."/>
            <person name="Axtell M.J."/>
            <person name="Barker E."/>
            <person name="Barker M.S."/>
            <person name="Bennetzen J.L."/>
            <person name="Bonawitz N.D."/>
            <person name="Chapple C."/>
            <person name="Cheng C."/>
            <person name="Correa L.G."/>
            <person name="Dacre M."/>
            <person name="DeBarry J."/>
            <person name="Dreyer I."/>
            <person name="Elias M."/>
            <person name="Engstrom E.M."/>
            <person name="Estelle M."/>
            <person name="Feng L."/>
            <person name="Finet C."/>
            <person name="Floyd S.K."/>
            <person name="Frommer W.B."/>
            <person name="Fujita T."/>
            <person name="Gramzow L."/>
            <person name="Gutensohn M."/>
            <person name="Harholt J."/>
            <person name="Hattori M."/>
            <person name="Heyl A."/>
            <person name="Hirai T."/>
            <person name="Hiwatashi Y."/>
            <person name="Ishikawa M."/>
            <person name="Iwata M."/>
            <person name="Karol K.G."/>
            <person name="Koehler B."/>
            <person name="Kolukisaoglu U."/>
            <person name="Kubo M."/>
            <person name="Kurata T."/>
            <person name="Lalonde S."/>
            <person name="Li K."/>
            <person name="Li Y."/>
            <person name="Litt A."/>
            <person name="Lyons E."/>
            <person name="Manning G."/>
            <person name="Maruyama T."/>
            <person name="Michael T.P."/>
            <person name="Mikami K."/>
            <person name="Miyazaki S."/>
            <person name="Morinaga S."/>
            <person name="Murata T."/>
            <person name="Mueller-Roeber B."/>
            <person name="Nelson D.R."/>
            <person name="Obara M."/>
            <person name="Oguri Y."/>
            <person name="Olmstead R.G."/>
            <person name="Onodera N."/>
            <person name="Petersen B.L."/>
            <person name="Pils B."/>
            <person name="Prigge M."/>
            <person name="Rensing S.A."/>
            <person name="Riano-Pachon D.M."/>
            <person name="Roberts A.W."/>
            <person name="Sato Y."/>
            <person name="Scheller H.V."/>
            <person name="Schulz B."/>
            <person name="Schulz C."/>
            <person name="Shakirov E.V."/>
            <person name="Shibagaki N."/>
            <person name="Shinohara N."/>
            <person name="Shippen D.E."/>
            <person name="Soerensen I."/>
            <person name="Sotooka R."/>
            <person name="Sugimoto N."/>
            <person name="Sugita M."/>
            <person name="Sumikawa N."/>
            <person name="Tanurdzic M."/>
            <person name="Theissen G."/>
            <person name="Ulvskov P."/>
            <person name="Wakazuki S."/>
            <person name="Weng J.K."/>
            <person name="Willats W.W."/>
            <person name="Wipf D."/>
            <person name="Wolf P.G."/>
            <person name="Yang L."/>
            <person name="Zimmer A.D."/>
            <person name="Zhu Q."/>
            <person name="Mitros T."/>
            <person name="Hellsten U."/>
            <person name="Loque D."/>
            <person name="Otillar R."/>
            <person name="Salamov A."/>
            <person name="Schmutz J."/>
            <person name="Shapiro H."/>
            <person name="Lindquist E."/>
            <person name="Lucas S."/>
            <person name="Rokhsar D."/>
            <person name="Grigoriev I.V."/>
        </authorList>
    </citation>
    <scope>NUCLEOTIDE SEQUENCE [LARGE SCALE GENOMIC DNA]</scope>
</reference>
<dbReference type="PANTHER" id="PTHR31642">
    <property type="entry name" value="TRICHOTHECENE 3-O-ACETYLTRANSFERASE"/>
    <property type="match status" value="1"/>
</dbReference>
<name>D8SDL1_SELML</name>
<dbReference type="Gene3D" id="3.30.559.10">
    <property type="entry name" value="Chloramphenicol acetyltransferase-like domain"/>
    <property type="match status" value="2"/>
</dbReference>
<keyword evidence="4" id="KW-1185">Reference proteome</keyword>
<dbReference type="EC" id="2.3.1.-" evidence="3"/>
<dbReference type="eggNOG" id="ENOG502SIMW">
    <property type="taxonomic scope" value="Eukaryota"/>
</dbReference>
<organism evidence="4">
    <name type="scientific">Selaginella moellendorffii</name>
    <name type="common">Spikemoss</name>
    <dbReference type="NCBI Taxonomy" id="88036"/>
    <lineage>
        <taxon>Eukaryota</taxon>
        <taxon>Viridiplantae</taxon>
        <taxon>Streptophyta</taxon>
        <taxon>Embryophyta</taxon>
        <taxon>Tracheophyta</taxon>
        <taxon>Lycopodiopsida</taxon>
        <taxon>Selaginellales</taxon>
        <taxon>Selaginellaceae</taxon>
        <taxon>Selaginella</taxon>
    </lineage>
</organism>
<dbReference type="EMBL" id="GL377613">
    <property type="protein sequence ID" value="EFJ17643.1"/>
    <property type="molecule type" value="Genomic_DNA"/>
</dbReference>
<dbReference type="STRING" id="88036.D8SDL1"/>
<comment type="similarity">
    <text evidence="1">Belongs to the plant acyltransferase family.</text>
</comment>
<keyword evidence="3" id="KW-0012">Acyltransferase</keyword>
<dbReference type="Proteomes" id="UP000001514">
    <property type="component" value="Unassembled WGS sequence"/>
</dbReference>
<dbReference type="InterPro" id="IPR050317">
    <property type="entry name" value="Plant_Fungal_Acyltransferase"/>
</dbReference>
<protein>
    <submittedName>
        <fullName evidence="3">BAHD family acyltransferase, clade V</fullName>
        <ecNumber evidence="3">2.3.1.-</ecNumber>
    </submittedName>
</protein>
<dbReference type="InterPro" id="IPR023213">
    <property type="entry name" value="CAT-like_dom_sf"/>
</dbReference>
<evidence type="ECO:0000256" key="2">
    <source>
        <dbReference type="ARBA" id="ARBA00022679"/>
    </source>
</evidence>
<keyword evidence="2 3" id="KW-0808">Transferase</keyword>
<dbReference type="OMA" id="MEYPHLE"/>
<dbReference type="GeneID" id="9647612"/>
<accession>D8SDL1</accession>
<dbReference type="Gramene" id="EFJ17643">
    <property type="protein sequence ID" value="EFJ17643"/>
    <property type="gene ID" value="SELMODRAFT_450159"/>
</dbReference>
<dbReference type="AlphaFoldDB" id="D8SDL1"/>
<dbReference type="HOGENOM" id="CLU_014546_2_0_1"/>
<evidence type="ECO:0000313" key="3">
    <source>
        <dbReference type="EMBL" id="EFJ17643.1"/>
    </source>
</evidence>
<dbReference type="Pfam" id="PF02458">
    <property type="entry name" value="Transferase"/>
    <property type="match status" value="1"/>
</dbReference>
<dbReference type="OrthoDB" id="671439at2759"/>